<dbReference type="Proteomes" id="UP000235388">
    <property type="component" value="Unassembled WGS sequence"/>
</dbReference>
<organism evidence="2 3">
    <name type="scientific">Puccinia coronata f. sp. avenae</name>
    <dbReference type="NCBI Taxonomy" id="200324"/>
    <lineage>
        <taxon>Eukaryota</taxon>
        <taxon>Fungi</taxon>
        <taxon>Dikarya</taxon>
        <taxon>Basidiomycota</taxon>
        <taxon>Pucciniomycotina</taxon>
        <taxon>Pucciniomycetes</taxon>
        <taxon>Pucciniales</taxon>
        <taxon>Pucciniaceae</taxon>
        <taxon>Puccinia</taxon>
    </lineage>
</organism>
<dbReference type="AlphaFoldDB" id="A0A2N5TDJ4"/>
<feature type="compositionally biased region" description="Polar residues" evidence="1">
    <location>
        <begin position="1"/>
        <end position="20"/>
    </location>
</feature>
<name>A0A2N5TDJ4_9BASI</name>
<feature type="compositionally biased region" description="Polar residues" evidence="1">
    <location>
        <begin position="112"/>
        <end position="122"/>
    </location>
</feature>
<accession>A0A2N5TDJ4</accession>
<keyword evidence="3" id="KW-1185">Reference proteome</keyword>
<reference evidence="2 3" key="1">
    <citation type="submission" date="2017-11" db="EMBL/GenBank/DDBJ databases">
        <title>De novo assembly and phasing of dikaryotic genomes from two isolates of Puccinia coronata f. sp. avenae, the causal agent of oat crown rust.</title>
        <authorList>
            <person name="Miller M.E."/>
            <person name="Zhang Y."/>
            <person name="Omidvar V."/>
            <person name="Sperschneider J."/>
            <person name="Schwessinger B."/>
            <person name="Raley C."/>
            <person name="Palmer J.M."/>
            <person name="Garnica D."/>
            <person name="Upadhyaya N."/>
            <person name="Rathjen J."/>
            <person name="Taylor J.M."/>
            <person name="Park R.F."/>
            <person name="Dodds P.N."/>
            <person name="Hirsch C.D."/>
            <person name="Kianian S.F."/>
            <person name="Figueroa M."/>
        </authorList>
    </citation>
    <scope>NUCLEOTIDE SEQUENCE [LARGE SCALE GENOMIC DNA]</scope>
    <source>
        <strain evidence="2">12NC29</strain>
    </source>
</reference>
<evidence type="ECO:0000313" key="2">
    <source>
        <dbReference type="EMBL" id="PLW23573.1"/>
    </source>
</evidence>
<sequence length="203" mass="22226">MYHTNIQTYPDVPDSSNISINHHPLSPSTAKLVVARQPLRLFPTFSAPKKQTCLSNHTHPLSSCCSTIPQLQPNWLSRDNRYGSFPPSQRPRSRLAHTTTPTLSPPAAAQYPSYSQTGCRQPSSKTEFEAQTPHGLPGTLVSRLCPVTGWLLSQKEFTRVSLDLAIFNGIVASQNVVVTTFGRCAMTAPEYPGPPPPYCLTPA</sequence>
<evidence type="ECO:0000256" key="1">
    <source>
        <dbReference type="SAM" id="MobiDB-lite"/>
    </source>
</evidence>
<feature type="region of interest" description="Disordered" evidence="1">
    <location>
        <begin position="84"/>
        <end position="122"/>
    </location>
</feature>
<feature type="region of interest" description="Disordered" evidence="1">
    <location>
        <begin position="1"/>
        <end position="22"/>
    </location>
</feature>
<comment type="caution">
    <text evidence="2">The sequence shown here is derived from an EMBL/GenBank/DDBJ whole genome shotgun (WGS) entry which is preliminary data.</text>
</comment>
<protein>
    <submittedName>
        <fullName evidence="2">Uncharacterized protein</fullName>
    </submittedName>
</protein>
<proteinExistence type="predicted"/>
<dbReference type="EMBL" id="PGCJ01000717">
    <property type="protein sequence ID" value="PLW23573.1"/>
    <property type="molecule type" value="Genomic_DNA"/>
</dbReference>
<evidence type="ECO:0000313" key="3">
    <source>
        <dbReference type="Proteomes" id="UP000235388"/>
    </source>
</evidence>
<gene>
    <name evidence="2" type="ORF">PCANC_26403</name>
</gene>
<feature type="compositionally biased region" description="Low complexity" evidence="1">
    <location>
        <begin position="96"/>
        <end position="109"/>
    </location>
</feature>